<evidence type="ECO:0000313" key="10">
    <source>
        <dbReference type="EMBL" id="KAK3535089.1"/>
    </source>
</evidence>
<dbReference type="PANTHER" id="PTHR15583">
    <property type="entry name" value="INTERLEUKIN-17 RECEPTOR"/>
    <property type="match status" value="1"/>
</dbReference>
<gene>
    <name evidence="10" type="ORF">QTP70_003931</name>
</gene>
<evidence type="ECO:0000256" key="1">
    <source>
        <dbReference type="ARBA" id="ARBA00004251"/>
    </source>
</evidence>
<evidence type="ECO:0000256" key="5">
    <source>
        <dbReference type="ARBA" id="ARBA00022989"/>
    </source>
</evidence>
<reference evidence="10" key="1">
    <citation type="submission" date="2023-06" db="EMBL/GenBank/DDBJ databases">
        <title>Male Hemibagrus guttatus genome.</title>
        <authorList>
            <person name="Bian C."/>
        </authorList>
    </citation>
    <scope>NUCLEOTIDE SEQUENCE</scope>
    <source>
        <strain evidence="10">Male_cb2023</strain>
        <tissue evidence="10">Muscle</tissue>
    </source>
</reference>
<accession>A0AAE0QW68</accession>
<dbReference type="PROSITE" id="PS51534">
    <property type="entry name" value="SEFIR"/>
    <property type="match status" value="1"/>
</dbReference>
<dbReference type="InterPro" id="IPR039465">
    <property type="entry name" value="IL-17_rcpt-like"/>
</dbReference>
<evidence type="ECO:0000256" key="4">
    <source>
        <dbReference type="ARBA" id="ARBA00022729"/>
    </source>
</evidence>
<evidence type="ECO:0000256" key="7">
    <source>
        <dbReference type="ARBA" id="ARBA00023170"/>
    </source>
</evidence>
<evidence type="ECO:0000256" key="2">
    <source>
        <dbReference type="ARBA" id="ARBA00022475"/>
    </source>
</evidence>
<dbReference type="InterPro" id="IPR013568">
    <property type="entry name" value="SEFIR_dom"/>
</dbReference>
<dbReference type="Gene3D" id="2.60.40.2160">
    <property type="entry name" value="Interleukin-17 receptor A/B, fibronectin-III-like domain 1"/>
    <property type="match status" value="1"/>
</dbReference>
<evidence type="ECO:0000256" key="6">
    <source>
        <dbReference type="ARBA" id="ARBA00023136"/>
    </source>
</evidence>
<dbReference type="PANTHER" id="PTHR15583:SF22">
    <property type="entry name" value="INTERLEUKIN-17 RECEPTOR A-LIKE"/>
    <property type="match status" value="1"/>
</dbReference>
<keyword evidence="11" id="KW-1185">Reference proteome</keyword>
<dbReference type="InterPro" id="IPR032356">
    <property type="entry name" value="IL17R_A/B_N"/>
</dbReference>
<dbReference type="GO" id="GO:0005886">
    <property type="term" value="C:plasma membrane"/>
    <property type="evidence" value="ECO:0007669"/>
    <property type="project" value="UniProtKB-SubCell"/>
</dbReference>
<keyword evidence="2" id="KW-1003">Cell membrane</keyword>
<evidence type="ECO:0000256" key="8">
    <source>
        <dbReference type="ARBA" id="ARBA00023180"/>
    </source>
</evidence>
<sequence length="404" mass="45848">MCNNLMGLSCSVQVSKANCSEQDLVKPRSEAPNPHPDVDLRLKFKADERNETVPVLFLTLKQLSDANIFSLQGMKVHVHEFTTNNSLCVRYSFNNFSWVQRPDFEPWSFVLDQIVIDPGKTYQVSVSNLPKPDVGGHAKLHNLSVPGCERRKFRSLRVCLENDPSTSSHNTTDKSVLETVSVQERSKVLIIYSQDHPMYTEIVLKLCAFLRAKCATEVTLDLLDSTCLSTVGSIQWLDMQRKRLTRTTDKILILCSPGVCAKWDAMCAGRRVMTREDARSPMGDMLTPALSLIIPEFVCAPSFGKYAVAYFSDVCSEKDVPALCHVTIKYQLMKQFEELFFRLLNEEKYKPGRIKHVDGLGRDDYHSCPSGRALRDAIKAFQAYQLTNPNWFEMELVDVDEEVE</sequence>
<keyword evidence="4" id="KW-0732">Signal</keyword>
<evidence type="ECO:0000256" key="3">
    <source>
        <dbReference type="ARBA" id="ARBA00022692"/>
    </source>
</evidence>
<dbReference type="GO" id="GO:0030368">
    <property type="term" value="F:interleukin-17 receptor activity"/>
    <property type="evidence" value="ECO:0007669"/>
    <property type="project" value="InterPro"/>
</dbReference>
<keyword evidence="3" id="KW-0812">Transmembrane</keyword>
<evidence type="ECO:0000313" key="11">
    <source>
        <dbReference type="Proteomes" id="UP001274896"/>
    </source>
</evidence>
<dbReference type="EMBL" id="JAUCMX010000009">
    <property type="protein sequence ID" value="KAK3535089.1"/>
    <property type="molecule type" value="Genomic_DNA"/>
</dbReference>
<protein>
    <recommendedName>
        <fullName evidence="9">SEFIR domain-containing protein</fullName>
    </recommendedName>
</protein>
<feature type="domain" description="SEFIR" evidence="9">
    <location>
        <begin position="185"/>
        <end position="341"/>
    </location>
</feature>
<comment type="caution">
    <text evidence="10">The sequence shown here is derived from an EMBL/GenBank/DDBJ whole genome shotgun (WGS) entry which is preliminary data.</text>
</comment>
<dbReference type="InterPro" id="IPR038683">
    <property type="entry name" value="IL17RA/B_FnIII-like_1_sf"/>
</dbReference>
<proteinExistence type="predicted"/>
<keyword evidence="5" id="KW-1133">Transmembrane helix</keyword>
<keyword evidence="7" id="KW-0675">Receptor</keyword>
<dbReference type="Pfam" id="PF16556">
    <property type="entry name" value="IL17R_fnIII_D1"/>
    <property type="match status" value="1"/>
</dbReference>
<dbReference type="Proteomes" id="UP001274896">
    <property type="component" value="Unassembled WGS sequence"/>
</dbReference>
<evidence type="ECO:0000259" key="9">
    <source>
        <dbReference type="PROSITE" id="PS51534"/>
    </source>
</evidence>
<dbReference type="FunFam" id="3.40.50.11530:FF:000002">
    <property type="entry name" value="Interleukin 17 receptor A"/>
    <property type="match status" value="1"/>
</dbReference>
<dbReference type="AlphaFoldDB" id="A0AAE0QW68"/>
<organism evidence="10 11">
    <name type="scientific">Hemibagrus guttatus</name>
    <dbReference type="NCBI Taxonomy" id="175788"/>
    <lineage>
        <taxon>Eukaryota</taxon>
        <taxon>Metazoa</taxon>
        <taxon>Chordata</taxon>
        <taxon>Craniata</taxon>
        <taxon>Vertebrata</taxon>
        <taxon>Euteleostomi</taxon>
        <taxon>Actinopterygii</taxon>
        <taxon>Neopterygii</taxon>
        <taxon>Teleostei</taxon>
        <taxon>Ostariophysi</taxon>
        <taxon>Siluriformes</taxon>
        <taxon>Bagridae</taxon>
        <taxon>Hemibagrus</taxon>
    </lineage>
</organism>
<keyword evidence="8" id="KW-0325">Glycoprotein</keyword>
<dbReference type="Gene3D" id="3.40.50.11530">
    <property type="match status" value="1"/>
</dbReference>
<name>A0AAE0QW68_9TELE</name>
<keyword evidence="6" id="KW-0472">Membrane</keyword>
<dbReference type="Pfam" id="PF08357">
    <property type="entry name" value="SEFIR"/>
    <property type="match status" value="1"/>
</dbReference>
<comment type="subcellular location">
    <subcellularLocation>
        <location evidence="1">Cell membrane</location>
        <topology evidence="1">Single-pass type I membrane protein</topology>
    </subcellularLocation>
</comment>